<dbReference type="GO" id="GO:0003677">
    <property type="term" value="F:DNA binding"/>
    <property type="evidence" value="ECO:0007669"/>
    <property type="project" value="InterPro"/>
</dbReference>
<reference evidence="2 3" key="1">
    <citation type="journal article" date="2011" name="J. Bacteriol.">
        <title>Complete genome sequence of the type strain Cupriavidus necator N-1.</title>
        <authorList>
            <person name="Poehlein A."/>
            <person name="Kusian B."/>
            <person name="Friedrich B."/>
            <person name="Daniel R."/>
            <person name="Bowien B."/>
        </authorList>
    </citation>
    <scope>NUCLEOTIDE SEQUENCE [LARGE SCALE GENOMIC DNA]</scope>
    <source>
        <strain evidence="3">ATCC 43291 / DSM 13513 / CCUG 52238 / LMG 8453 / N-1</strain>
        <plasmid evidence="2 3">pBB1</plasmid>
    </source>
</reference>
<dbReference type="CDD" id="cd00093">
    <property type="entry name" value="HTH_XRE"/>
    <property type="match status" value="1"/>
</dbReference>
<geneLocation type="plasmid" evidence="2 3">
    <name>pBB1</name>
</geneLocation>
<evidence type="ECO:0000256" key="1">
    <source>
        <dbReference type="SAM" id="MobiDB-lite"/>
    </source>
</evidence>
<dbReference type="EMBL" id="CP002879">
    <property type="protein sequence ID" value="AEI81885.1"/>
    <property type="molecule type" value="Genomic_DNA"/>
</dbReference>
<proteinExistence type="predicted"/>
<feature type="region of interest" description="Disordered" evidence="1">
    <location>
        <begin position="1"/>
        <end position="38"/>
    </location>
</feature>
<dbReference type="AlphaFoldDB" id="F8GX15"/>
<accession>F8GX15</accession>
<dbReference type="SUPFAM" id="SSF47413">
    <property type="entry name" value="lambda repressor-like DNA-binding domains"/>
    <property type="match status" value="1"/>
</dbReference>
<sequence>MPRGVCSPAVRPSCHPGGGRTPIAGSPVRSLPDPTPPSRATIRTMHQLGDRIRATRAGDGMLIDQAAGHCGVAIGMLSKLENGKGVNLEHALHAMDGLGLTMLVVPKAHAPWLEQAAAHAAKIGEDAVWLEESRGAMISAGVMLGCGLRAMYSWICPVGQRIASRNSAGSFTTCMPRPTCYSGPLCAPELSQLFPLECRGIATFDVALR</sequence>
<dbReference type="HOGENOM" id="CLU_1313703_0_0_4"/>
<name>F8GX15_CUPNN</name>
<evidence type="ECO:0000313" key="2">
    <source>
        <dbReference type="EMBL" id="AEI81885.1"/>
    </source>
</evidence>
<protein>
    <submittedName>
        <fullName evidence="2">Uncharacterized protein</fullName>
    </submittedName>
</protein>
<gene>
    <name evidence="2" type="ordered locus">CNE_BB1p04610</name>
</gene>
<organism evidence="2 3">
    <name type="scientific">Cupriavidus necator (strain ATCC 43291 / DSM 13513 / CCUG 52238 / LMG 8453 / N-1)</name>
    <name type="common">Ralstonia eutropha</name>
    <dbReference type="NCBI Taxonomy" id="1042878"/>
    <lineage>
        <taxon>Bacteria</taxon>
        <taxon>Pseudomonadati</taxon>
        <taxon>Pseudomonadota</taxon>
        <taxon>Betaproteobacteria</taxon>
        <taxon>Burkholderiales</taxon>
        <taxon>Burkholderiaceae</taxon>
        <taxon>Cupriavidus</taxon>
    </lineage>
</organism>
<evidence type="ECO:0000313" key="3">
    <source>
        <dbReference type="Proteomes" id="UP000006798"/>
    </source>
</evidence>
<dbReference type="InterPro" id="IPR001387">
    <property type="entry name" value="Cro/C1-type_HTH"/>
</dbReference>
<dbReference type="KEGG" id="cnc:CNE_BB1p04610"/>
<keyword evidence="2" id="KW-0614">Plasmid</keyword>
<dbReference type="InterPro" id="IPR010982">
    <property type="entry name" value="Lambda_DNA-bd_dom_sf"/>
</dbReference>
<dbReference type="Gene3D" id="1.10.260.40">
    <property type="entry name" value="lambda repressor-like DNA-binding domains"/>
    <property type="match status" value="1"/>
</dbReference>
<dbReference type="Proteomes" id="UP000006798">
    <property type="component" value="Plasmid pBB1"/>
</dbReference>